<reference evidence="9 10" key="1">
    <citation type="submission" date="2024-08" db="EMBL/GenBank/DDBJ databases">
        <title>Insights into the chromosomal genome structure of Flemingia macrophylla.</title>
        <authorList>
            <person name="Ding Y."/>
            <person name="Zhao Y."/>
            <person name="Bi W."/>
            <person name="Wu M."/>
            <person name="Zhao G."/>
            <person name="Gong Y."/>
            <person name="Li W."/>
            <person name="Zhang P."/>
        </authorList>
    </citation>
    <scope>NUCLEOTIDE SEQUENCE [LARGE SCALE GENOMIC DNA]</scope>
    <source>
        <strain evidence="9">DYQJB</strain>
        <tissue evidence="9">Leaf</tissue>
    </source>
</reference>
<dbReference type="GO" id="GO:0005634">
    <property type="term" value="C:nucleus"/>
    <property type="evidence" value="ECO:0007669"/>
    <property type="project" value="UniProtKB-SubCell"/>
</dbReference>
<accession>A0ABD1MRX6</accession>
<name>A0ABD1MRX6_9FABA</name>
<dbReference type="PANTHER" id="PTHR15835:SF6">
    <property type="entry name" value="ZINC FINGER C3HC-TYPE PROTEIN 1"/>
    <property type="match status" value="1"/>
</dbReference>
<keyword evidence="5" id="KW-0539">Nucleus</keyword>
<comment type="caution">
    <text evidence="9">The sequence shown here is derived from an EMBL/GenBank/DDBJ whole genome shotgun (WGS) entry which is preliminary data.</text>
</comment>
<feature type="compositionally biased region" description="Basic and acidic residues" evidence="6">
    <location>
        <begin position="292"/>
        <end position="302"/>
    </location>
</feature>
<dbReference type="PANTHER" id="PTHR15835">
    <property type="entry name" value="NUCLEAR-INTERACTING PARTNER OF ALK"/>
    <property type="match status" value="1"/>
</dbReference>
<dbReference type="Pfam" id="PF08600">
    <property type="entry name" value="NuBaID_C"/>
    <property type="match status" value="1"/>
</dbReference>
<keyword evidence="3" id="KW-0863">Zinc-finger</keyword>
<evidence type="ECO:0000256" key="4">
    <source>
        <dbReference type="ARBA" id="ARBA00022833"/>
    </source>
</evidence>
<feature type="domain" description="NuBaID C-terminal" evidence="8">
    <location>
        <begin position="576"/>
        <end position="603"/>
    </location>
</feature>
<comment type="subcellular location">
    <subcellularLocation>
        <location evidence="1">Nucleus</location>
    </subcellularLocation>
</comment>
<proteinExistence type="predicted"/>
<keyword evidence="2" id="KW-0479">Metal-binding</keyword>
<feature type="region of interest" description="Disordered" evidence="6">
    <location>
        <begin position="12"/>
        <end position="40"/>
    </location>
</feature>
<feature type="region of interest" description="Disordered" evidence="6">
    <location>
        <begin position="363"/>
        <end position="384"/>
    </location>
</feature>
<keyword evidence="10" id="KW-1185">Reference proteome</keyword>
<dbReference type="Pfam" id="PF07967">
    <property type="entry name" value="zf-C3HC"/>
    <property type="match status" value="1"/>
</dbReference>
<protein>
    <recommendedName>
        <fullName evidence="11">C3HC-type domain-containing protein</fullName>
    </recommendedName>
</protein>
<sequence>MAQDSEKKFHSIMDKFFHPPKTPSSSSGMQLSGNRKRPNQSGVVELNWRGDVAEGHQSSATVVQGSCRPWDRADFMRRLATFKSISWFAKPKMVSAVNCARRGWINVDIDTIACEACGARLLFSTPASWNQQQVEKAALVFSLKLDNGHKLLCPWIDNACNETLARFPPTTPSILVDNFRERCFALLQLSAIPRISSSTIDYMASQSSLLEDFLGQSLMPEYGNGSAEKSGIGNASSQEELKLYFQAQKLISLCGWKLRPLPYVVDCKDASDESLKNTANLVVHSASTNENLRTDENSKDSTGEQMDPSSAVLDCTLCGATIGLWAFRTVSLPEESIRLVGYAEMNNEEAFLAHNLLNKDDLKNRQGVNNTSSDVANSSKDTSSSLNMTIAGGPPPTKQNFKAIISLPVVGQNLRARLSYESEFRDLVSVDRCCIQSDLQEKTENTANASTGQPVPMSSEIREISNCENGSQAIIHDSDVIVGTNNAGQSSSLEDKMLAYTDTDKLSGVAAGYASNSQKDSTEGEALAVSHKTLDSYVGSLENSLVKDREENPICSEDVHSSLAAFKNPTLSSDKATEFDPIRQHRHFCPWIASNNDEEPGWKQTLYALYGRKNHLRHSPNKSPSSVSAVQVDDPIVSIRKLLMNTSPLL</sequence>
<feature type="compositionally biased region" description="Polar residues" evidence="6">
    <location>
        <begin position="23"/>
        <end position="33"/>
    </location>
</feature>
<evidence type="ECO:0000259" key="8">
    <source>
        <dbReference type="Pfam" id="PF08600"/>
    </source>
</evidence>
<evidence type="ECO:0000313" key="10">
    <source>
        <dbReference type="Proteomes" id="UP001603857"/>
    </source>
</evidence>
<feature type="region of interest" description="Disordered" evidence="6">
    <location>
        <begin position="286"/>
        <end position="307"/>
    </location>
</feature>
<evidence type="ECO:0000256" key="1">
    <source>
        <dbReference type="ARBA" id="ARBA00004123"/>
    </source>
</evidence>
<feature type="domain" description="C3HC-type" evidence="7">
    <location>
        <begin position="69"/>
        <end position="192"/>
    </location>
</feature>
<gene>
    <name evidence="9" type="ORF">Fmac_012728</name>
</gene>
<dbReference type="Proteomes" id="UP001603857">
    <property type="component" value="Unassembled WGS sequence"/>
</dbReference>
<dbReference type="InterPro" id="IPR012935">
    <property type="entry name" value="NuBaID_N"/>
</dbReference>
<feature type="compositionally biased region" description="Polar residues" evidence="6">
    <location>
        <begin position="366"/>
        <end position="384"/>
    </location>
</feature>
<evidence type="ECO:0000256" key="5">
    <source>
        <dbReference type="ARBA" id="ARBA00023242"/>
    </source>
</evidence>
<evidence type="ECO:0008006" key="11">
    <source>
        <dbReference type="Google" id="ProtNLM"/>
    </source>
</evidence>
<keyword evidence="4" id="KW-0862">Zinc</keyword>
<dbReference type="InterPro" id="IPR013909">
    <property type="entry name" value="NuBaID_C"/>
</dbReference>
<dbReference type="EMBL" id="JBGMDY010000004">
    <property type="protein sequence ID" value="KAL2338282.1"/>
    <property type="molecule type" value="Genomic_DNA"/>
</dbReference>
<evidence type="ECO:0000256" key="6">
    <source>
        <dbReference type="SAM" id="MobiDB-lite"/>
    </source>
</evidence>
<evidence type="ECO:0000256" key="3">
    <source>
        <dbReference type="ARBA" id="ARBA00022771"/>
    </source>
</evidence>
<evidence type="ECO:0000259" key="7">
    <source>
        <dbReference type="Pfam" id="PF07967"/>
    </source>
</evidence>
<dbReference type="AlphaFoldDB" id="A0ABD1MRX6"/>
<evidence type="ECO:0000256" key="2">
    <source>
        <dbReference type="ARBA" id="ARBA00022723"/>
    </source>
</evidence>
<organism evidence="9 10">
    <name type="scientific">Flemingia macrophylla</name>
    <dbReference type="NCBI Taxonomy" id="520843"/>
    <lineage>
        <taxon>Eukaryota</taxon>
        <taxon>Viridiplantae</taxon>
        <taxon>Streptophyta</taxon>
        <taxon>Embryophyta</taxon>
        <taxon>Tracheophyta</taxon>
        <taxon>Spermatophyta</taxon>
        <taxon>Magnoliopsida</taxon>
        <taxon>eudicotyledons</taxon>
        <taxon>Gunneridae</taxon>
        <taxon>Pentapetalae</taxon>
        <taxon>rosids</taxon>
        <taxon>fabids</taxon>
        <taxon>Fabales</taxon>
        <taxon>Fabaceae</taxon>
        <taxon>Papilionoideae</taxon>
        <taxon>50 kb inversion clade</taxon>
        <taxon>NPAAA clade</taxon>
        <taxon>indigoferoid/millettioid clade</taxon>
        <taxon>Phaseoleae</taxon>
        <taxon>Flemingia</taxon>
    </lineage>
</organism>
<evidence type="ECO:0000313" key="9">
    <source>
        <dbReference type="EMBL" id="KAL2338282.1"/>
    </source>
</evidence>